<keyword evidence="3" id="KW-1003">Cell membrane</keyword>
<dbReference type="eggNOG" id="COG1175">
    <property type="taxonomic scope" value="Bacteria"/>
</dbReference>
<evidence type="ECO:0000256" key="7">
    <source>
        <dbReference type="RuleBase" id="RU363032"/>
    </source>
</evidence>
<evidence type="ECO:0000256" key="5">
    <source>
        <dbReference type="ARBA" id="ARBA00022989"/>
    </source>
</evidence>
<feature type="transmembrane region" description="Helical" evidence="7">
    <location>
        <begin position="693"/>
        <end position="714"/>
    </location>
</feature>
<comment type="subcellular location">
    <subcellularLocation>
        <location evidence="1 7">Cell membrane</location>
        <topology evidence="1 7">Multi-pass membrane protein</topology>
    </subcellularLocation>
</comment>
<dbReference type="GO" id="GO:0005886">
    <property type="term" value="C:plasma membrane"/>
    <property type="evidence" value="ECO:0007669"/>
    <property type="project" value="UniProtKB-SubCell"/>
</dbReference>
<feature type="transmembrane region" description="Helical" evidence="7">
    <location>
        <begin position="507"/>
        <end position="531"/>
    </location>
</feature>
<keyword evidence="4 7" id="KW-0812">Transmembrane</keyword>
<dbReference type="STRING" id="1142394.PSMK_17840"/>
<feature type="signal peptide" evidence="8">
    <location>
        <begin position="1"/>
        <end position="29"/>
    </location>
</feature>
<keyword evidence="11" id="KW-1185">Reference proteome</keyword>
<reference evidence="10 11" key="1">
    <citation type="submission" date="2012-02" db="EMBL/GenBank/DDBJ databases">
        <title>Complete genome sequence of Phycisphaera mikurensis NBRC 102666.</title>
        <authorList>
            <person name="Ankai A."/>
            <person name="Hosoyama A."/>
            <person name="Terui Y."/>
            <person name="Sekine M."/>
            <person name="Fukai R."/>
            <person name="Kato Y."/>
            <person name="Nakamura S."/>
            <person name="Yamada-Narita S."/>
            <person name="Kawakoshi A."/>
            <person name="Fukunaga Y."/>
            <person name="Yamazaki S."/>
            <person name="Fujita N."/>
        </authorList>
    </citation>
    <scope>NUCLEOTIDE SEQUENCE [LARGE SCALE GENOMIC DNA]</scope>
    <source>
        <strain evidence="11">NBRC 102666 / KCTC 22515 / FYK2301M01</strain>
    </source>
</reference>
<evidence type="ECO:0000259" key="9">
    <source>
        <dbReference type="PROSITE" id="PS50928"/>
    </source>
</evidence>
<evidence type="ECO:0000313" key="11">
    <source>
        <dbReference type="Proteomes" id="UP000007881"/>
    </source>
</evidence>
<dbReference type="PANTHER" id="PTHR30193:SF41">
    <property type="entry name" value="DIACETYLCHITOBIOSE UPTAKE SYSTEM PERMEASE PROTEIN NGCF"/>
    <property type="match status" value="1"/>
</dbReference>
<sequence length="826" mass="89560">MAERRSGSLLLFLLVGLTLALPRASPASAETVSLAVNTPNYFPGFQELAAAYERENPGTRIELSLIPEGYGTWLRTRFAAGGDLVPDLFHVNFISGLVQEGGVRFLDEALDALNPHSGEPWADGFDRALLDRYAYNGRVYQIPLDAVEIGLVFNRDLLAAHGIDGVPEDWDGFLDACATLQDAGVTPLAIGGDAESFRVGQVAWLHRMLMDVYLRDLLPVVAAQPGDWDYVEATAHDPDGSDLLVPINTERALLAFREGRIDVRSDRFRSIHRRLGELLAFAQPGFLGTDGQNATRLFLQQKAAMGLMLSGEVLDLTRRETDAGASGAAGPVGFRWGVSWLPTIRGDPLALGAFRGVGGPAVVLSASDRGDAAHREAVIDFLRYITSPAGVQVLFDSALERGLPLNGLPAVDGVELPPALRDKLDAFEGNGFVKDLFLSLSADPEGVFEWRSGAQDFLAGRTTLDAFLAGYHASNLRAIDGVARQYHLDMDPRTEDLPRPPGGGGAWLFRLGPPAVGLGLLGFAGLGTWHAWRAGPGRRRPTVLAYALLTPTFALLIAFAWYPAALGLVLGFTDWRGGGSASFVGVDHFRRALDDPRLWSGLWNQLVLLGTAILKATVVPFLAAELLLTLRRRRVAHALRSAFLLPMLVPAVVVILLWKFVYDPNLGVLNVALRTVGLDALAANWLGDADTALAALVLMNAPWVGALGLLIYLAGLMDLPAGVHEAYRLESGSLWKRWWKVDFPLVRTQTRIMVVLTFILSLQDFQAILLMTDGGPGTATIIPALRMYHQAFRFGNFGYAAAIGTLLFVVILGLSLVNLRLLRERP</sequence>
<dbReference type="eggNOG" id="COG1653">
    <property type="taxonomic scope" value="Bacteria"/>
</dbReference>
<feature type="transmembrane region" description="Helical" evidence="7">
    <location>
        <begin position="543"/>
        <end position="562"/>
    </location>
</feature>
<dbReference type="SUPFAM" id="SSF53850">
    <property type="entry name" value="Periplasmic binding protein-like II"/>
    <property type="match status" value="1"/>
</dbReference>
<dbReference type="HOGENOM" id="CLU_342839_0_0_0"/>
<dbReference type="RefSeq" id="WP_014437161.1">
    <property type="nucleotide sequence ID" value="NC_017080.1"/>
</dbReference>
<dbReference type="Proteomes" id="UP000007881">
    <property type="component" value="Chromosome"/>
</dbReference>
<dbReference type="Gene3D" id="3.40.190.10">
    <property type="entry name" value="Periplasmic binding protein-like II"/>
    <property type="match status" value="1"/>
</dbReference>
<dbReference type="Pfam" id="PF00528">
    <property type="entry name" value="BPD_transp_1"/>
    <property type="match status" value="1"/>
</dbReference>
<keyword evidence="8" id="KW-0732">Signal</keyword>
<dbReference type="CDD" id="cd06261">
    <property type="entry name" value="TM_PBP2"/>
    <property type="match status" value="1"/>
</dbReference>
<keyword evidence="6 7" id="KW-0472">Membrane</keyword>
<feature type="transmembrane region" description="Helical" evidence="7">
    <location>
        <begin position="606"/>
        <end position="630"/>
    </location>
</feature>
<dbReference type="PANTHER" id="PTHR30193">
    <property type="entry name" value="ABC TRANSPORTER PERMEASE PROTEIN"/>
    <property type="match status" value="1"/>
</dbReference>
<protein>
    <submittedName>
        <fullName evidence="10">Putative ABC transporter substrate binding protein/permease protein</fullName>
    </submittedName>
</protein>
<evidence type="ECO:0000256" key="8">
    <source>
        <dbReference type="SAM" id="SignalP"/>
    </source>
</evidence>
<evidence type="ECO:0000256" key="1">
    <source>
        <dbReference type="ARBA" id="ARBA00004651"/>
    </source>
</evidence>
<evidence type="ECO:0000256" key="2">
    <source>
        <dbReference type="ARBA" id="ARBA00022448"/>
    </source>
</evidence>
<evidence type="ECO:0000256" key="3">
    <source>
        <dbReference type="ARBA" id="ARBA00022475"/>
    </source>
</evidence>
<dbReference type="InterPro" id="IPR035906">
    <property type="entry name" value="MetI-like_sf"/>
</dbReference>
<dbReference type="Gene3D" id="1.10.3720.10">
    <property type="entry name" value="MetI-like"/>
    <property type="match status" value="1"/>
</dbReference>
<comment type="similarity">
    <text evidence="7">Belongs to the binding-protein-dependent transport system permease family.</text>
</comment>
<dbReference type="AlphaFoldDB" id="I0IFA5"/>
<feature type="chain" id="PRO_5003629688" evidence="8">
    <location>
        <begin position="30"/>
        <end position="826"/>
    </location>
</feature>
<dbReference type="SUPFAM" id="SSF161098">
    <property type="entry name" value="MetI-like"/>
    <property type="match status" value="1"/>
</dbReference>
<accession>I0IFA5</accession>
<dbReference type="InterPro" id="IPR006059">
    <property type="entry name" value="SBP"/>
</dbReference>
<feature type="transmembrane region" description="Helical" evidence="7">
    <location>
        <begin position="642"/>
        <end position="661"/>
    </location>
</feature>
<proteinExistence type="inferred from homology"/>
<evidence type="ECO:0000256" key="4">
    <source>
        <dbReference type="ARBA" id="ARBA00022692"/>
    </source>
</evidence>
<dbReference type="InterPro" id="IPR051393">
    <property type="entry name" value="ABC_transporter_permease"/>
</dbReference>
<name>I0IFA5_PHYMF</name>
<gene>
    <name evidence="10" type="ordered locus">PSMK_17840</name>
</gene>
<feature type="domain" description="ABC transmembrane type-1" evidence="9">
    <location>
        <begin position="602"/>
        <end position="818"/>
    </location>
</feature>
<dbReference type="Pfam" id="PF01547">
    <property type="entry name" value="SBP_bac_1"/>
    <property type="match status" value="2"/>
</dbReference>
<dbReference type="KEGG" id="phm:PSMK_17840"/>
<keyword evidence="2 7" id="KW-0813">Transport</keyword>
<feature type="transmembrane region" description="Helical" evidence="7">
    <location>
        <begin position="797"/>
        <end position="819"/>
    </location>
</feature>
<dbReference type="EMBL" id="AP012338">
    <property type="protein sequence ID" value="BAM03943.1"/>
    <property type="molecule type" value="Genomic_DNA"/>
</dbReference>
<evidence type="ECO:0000256" key="6">
    <source>
        <dbReference type="ARBA" id="ARBA00023136"/>
    </source>
</evidence>
<keyword evidence="5 7" id="KW-1133">Transmembrane helix</keyword>
<dbReference type="GO" id="GO:0055085">
    <property type="term" value="P:transmembrane transport"/>
    <property type="evidence" value="ECO:0007669"/>
    <property type="project" value="InterPro"/>
</dbReference>
<dbReference type="OrthoDB" id="145927at2"/>
<organism evidence="10 11">
    <name type="scientific">Phycisphaera mikurensis (strain NBRC 102666 / KCTC 22515 / FYK2301M01)</name>
    <dbReference type="NCBI Taxonomy" id="1142394"/>
    <lineage>
        <taxon>Bacteria</taxon>
        <taxon>Pseudomonadati</taxon>
        <taxon>Planctomycetota</taxon>
        <taxon>Phycisphaerae</taxon>
        <taxon>Phycisphaerales</taxon>
        <taxon>Phycisphaeraceae</taxon>
        <taxon>Phycisphaera</taxon>
    </lineage>
</organism>
<dbReference type="InterPro" id="IPR000515">
    <property type="entry name" value="MetI-like"/>
</dbReference>
<dbReference type="PROSITE" id="PS50928">
    <property type="entry name" value="ABC_TM1"/>
    <property type="match status" value="1"/>
</dbReference>
<evidence type="ECO:0000313" key="10">
    <source>
        <dbReference type="EMBL" id="BAM03943.1"/>
    </source>
</evidence>